<proteinExistence type="predicted"/>
<organism evidence="1">
    <name type="scientific">marine sediment metagenome</name>
    <dbReference type="NCBI Taxonomy" id="412755"/>
    <lineage>
        <taxon>unclassified sequences</taxon>
        <taxon>metagenomes</taxon>
        <taxon>ecological metagenomes</taxon>
    </lineage>
</organism>
<gene>
    <name evidence="1" type="ORF">S01H1_40311</name>
</gene>
<sequence length="242" mass="26681">FPSLIGARALSTWTVDAQPDKWFSMAIIEVTETDATSTQRCIRLQDVYFHRMEIEINHTGKVLVRTEFAYELQNDELALDSIGGTYRLPSAPMNPTPANISVLPGRDCTVERDPAGDNEELNFNQAVVVIDNKVRGKNFMSNRSGGKSGWTVWKGGKLDATLALNLGVDDDAWDILDNAIADTEQRFKVTLPNAIGNDIVIDLYDMTFVFGSYAKVQGELQPFDAVGQAHVDSSDNYVSITG</sequence>
<evidence type="ECO:0000313" key="1">
    <source>
        <dbReference type="EMBL" id="GAG05059.1"/>
    </source>
</evidence>
<name>X0UH62_9ZZZZ</name>
<dbReference type="AlphaFoldDB" id="X0UH62"/>
<reference evidence="1" key="1">
    <citation type="journal article" date="2014" name="Front. Microbiol.">
        <title>High frequency of phylogenetically diverse reductive dehalogenase-homologous genes in deep subseafloor sedimentary metagenomes.</title>
        <authorList>
            <person name="Kawai M."/>
            <person name="Futagami T."/>
            <person name="Toyoda A."/>
            <person name="Takaki Y."/>
            <person name="Nishi S."/>
            <person name="Hori S."/>
            <person name="Arai W."/>
            <person name="Tsubouchi T."/>
            <person name="Morono Y."/>
            <person name="Uchiyama I."/>
            <person name="Ito T."/>
            <person name="Fujiyama A."/>
            <person name="Inagaki F."/>
            <person name="Takami H."/>
        </authorList>
    </citation>
    <scope>NUCLEOTIDE SEQUENCE</scope>
    <source>
        <strain evidence="1">Expedition CK06-06</strain>
    </source>
</reference>
<feature type="non-terminal residue" evidence="1">
    <location>
        <position position="1"/>
    </location>
</feature>
<accession>X0UH62</accession>
<protein>
    <submittedName>
        <fullName evidence="1">Uncharacterized protein</fullName>
    </submittedName>
</protein>
<dbReference type="EMBL" id="BARS01025519">
    <property type="protein sequence ID" value="GAG05059.1"/>
    <property type="molecule type" value="Genomic_DNA"/>
</dbReference>
<comment type="caution">
    <text evidence="1">The sequence shown here is derived from an EMBL/GenBank/DDBJ whole genome shotgun (WGS) entry which is preliminary data.</text>
</comment>